<evidence type="ECO:0000313" key="3">
    <source>
        <dbReference type="RefSeq" id="XP_034084737.1"/>
    </source>
</evidence>
<dbReference type="Gene3D" id="2.30.29.30">
    <property type="entry name" value="Pleckstrin-homology domain (PH domain)/Phosphotyrosine-binding domain (PTB)"/>
    <property type="match status" value="1"/>
</dbReference>
<sequence length="287" mass="32881">MSVDRTQLLLEGFLQKRKDTMKLRWVTYWFRLQNTTLFFYTQKNGSASHLRGYYYIYTVQSVREVPRVAGNRFIFEIIMTNGKRKVLAAETTALRKEWVRCLWQAMHLSTSGLSDSRSTNLEVCEQRERLNTSAPINSNIDSVMESLPARPFSAPPPTGHIHHDIWSIAPPICPSEELNHEEATQQNTPPACGYQQHNVISSVWPSGVSHTEGRQEGDYDILPLRHRPCGDAMEEGVYDFPMSYGRAAENPNPAESIYDVPSSLLRRRPDHTLVAEVQPEDGDYWRI</sequence>
<dbReference type="InterPro" id="IPR011993">
    <property type="entry name" value="PH-like_dom_sf"/>
</dbReference>
<dbReference type="Pfam" id="PF00169">
    <property type="entry name" value="PH"/>
    <property type="match status" value="1"/>
</dbReference>
<evidence type="ECO:0000313" key="2">
    <source>
        <dbReference type="Proteomes" id="UP000515161"/>
    </source>
</evidence>
<accession>A0A6P8WB55</accession>
<dbReference type="Proteomes" id="UP000515161">
    <property type="component" value="Unplaced"/>
</dbReference>
<gene>
    <name evidence="3" type="primary">LOC117554408</name>
</gene>
<dbReference type="OrthoDB" id="9942268at2759"/>
<dbReference type="CDD" id="cd00821">
    <property type="entry name" value="PH"/>
    <property type="match status" value="1"/>
</dbReference>
<dbReference type="InterPro" id="IPR001849">
    <property type="entry name" value="PH_domain"/>
</dbReference>
<proteinExistence type="predicted"/>
<dbReference type="SMART" id="SM00233">
    <property type="entry name" value="PH"/>
    <property type="match status" value="1"/>
</dbReference>
<dbReference type="GeneID" id="117554408"/>
<dbReference type="RefSeq" id="XP_034084737.1">
    <property type="nucleotide sequence ID" value="XM_034228846.1"/>
</dbReference>
<dbReference type="AlphaFoldDB" id="A0A6P8WB55"/>
<name>A0A6P8WB55_GYMAC</name>
<feature type="domain" description="PH" evidence="1">
    <location>
        <begin position="7"/>
        <end position="107"/>
    </location>
</feature>
<dbReference type="InParanoid" id="A0A6P8WB55"/>
<reference evidence="3" key="1">
    <citation type="submission" date="2025-08" db="UniProtKB">
        <authorList>
            <consortium name="RefSeq"/>
        </authorList>
    </citation>
    <scope>IDENTIFICATION</scope>
</reference>
<protein>
    <submittedName>
        <fullName evidence="3">Uncharacterized protein LOC117554408 isoform X1</fullName>
    </submittedName>
</protein>
<dbReference type="KEGG" id="gacu:117554408"/>
<keyword evidence="2" id="KW-1185">Reference proteome</keyword>
<dbReference type="SUPFAM" id="SSF50729">
    <property type="entry name" value="PH domain-like"/>
    <property type="match status" value="1"/>
</dbReference>
<dbReference type="PROSITE" id="PS50003">
    <property type="entry name" value="PH_DOMAIN"/>
    <property type="match status" value="1"/>
</dbReference>
<organism evidence="2 3">
    <name type="scientific">Gymnodraco acuticeps</name>
    <name type="common">Antarctic dragonfish</name>
    <dbReference type="NCBI Taxonomy" id="8218"/>
    <lineage>
        <taxon>Eukaryota</taxon>
        <taxon>Metazoa</taxon>
        <taxon>Chordata</taxon>
        <taxon>Craniata</taxon>
        <taxon>Vertebrata</taxon>
        <taxon>Euteleostomi</taxon>
        <taxon>Actinopterygii</taxon>
        <taxon>Neopterygii</taxon>
        <taxon>Teleostei</taxon>
        <taxon>Neoteleostei</taxon>
        <taxon>Acanthomorphata</taxon>
        <taxon>Eupercaria</taxon>
        <taxon>Perciformes</taxon>
        <taxon>Notothenioidei</taxon>
        <taxon>Bathydraconidae</taxon>
        <taxon>Gymnodraco</taxon>
    </lineage>
</organism>
<evidence type="ECO:0000259" key="1">
    <source>
        <dbReference type="PROSITE" id="PS50003"/>
    </source>
</evidence>